<protein>
    <submittedName>
        <fullName evidence="2">Uncharacterized protein</fullName>
    </submittedName>
</protein>
<evidence type="ECO:0000313" key="3">
    <source>
        <dbReference type="Proteomes" id="UP001295684"/>
    </source>
</evidence>
<dbReference type="EMBL" id="CAMPGE010021265">
    <property type="protein sequence ID" value="CAI2379424.1"/>
    <property type="molecule type" value="Genomic_DNA"/>
</dbReference>
<dbReference type="Proteomes" id="UP001295684">
    <property type="component" value="Unassembled WGS sequence"/>
</dbReference>
<dbReference type="AlphaFoldDB" id="A0AAD1XV11"/>
<evidence type="ECO:0000256" key="1">
    <source>
        <dbReference type="SAM" id="MobiDB-lite"/>
    </source>
</evidence>
<reference evidence="2" key="1">
    <citation type="submission" date="2023-07" db="EMBL/GenBank/DDBJ databases">
        <authorList>
            <consortium name="AG Swart"/>
            <person name="Singh M."/>
            <person name="Singh A."/>
            <person name="Seah K."/>
            <person name="Emmerich C."/>
        </authorList>
    </citation>
    <scope>NUCLEOTIDE SEQUENCE</scope>
    <source>
        <strain evidence="2">DP1</strain>
    </source>
</reference>
<feature type="region of interest" description="Disordered" evidence="1">
    <location>
        <begin position="27"/>
        <end position="48"/>
    </location>
</feature>
<comment type="caution">
    <text evidence="2">The sequence shown here is derived from an EMBL/GenBank/DDBJ whole genome shotgun (WGS) entry which is preliminary data.</text>
</comment>
<keyword evidence="3" id="KW-1185">Reference proteome</keyword>
<accession>A0AAD1XV11</accession>
<organism evidence="2 3">
    <name type="scientific">Euplotes crassus</name>
    <dbReference type="NCBI Taxonomy" id="5936"/>
    <lineage>
        <taxon>Eukaryota</taxon>
        <taxon>Sar</taxon>
        <taxon>Alveolata</taxon>
        <taxon>Ciliophora</taxon>
        <taxon>Intramacronucleata</taxon>
        <taxon>Spirotrichea</taxon>
        <taxon>Hypotrichia</taxon>
        <taxon>Euplotida</taxon>
        <taxon>Euplotidae</taxon>
        <taxon>Moneuplotes</taxon>
    </lineage>
</organism>
<gene>
    <name evidence="2" type="ORF">ECRASSUSDP1_LOCUS20834</name>
</gene>
<proteinExistence type="predicted"/>
<name>A0AAD1XV11_EUPCR</name>
<evidence type="ECO:0000313" key="2">
    <source>
        <dbReference type="EMBL" id="CAI2379424.1"/>
    </source>
</evidence>
<sequence length="193" mass="22302">MGNTQNFKQFSKAKEWTYFINGHKIPSRVQKPESGEDTTSEEERAAKGTAKKCVVKLVGEKDEYDTKQVQDTLYMMLKPEFCDKYTKRIETLSEDLEKLSKVKKKRGSLKRKDLRSDTSVENVADKITAIKGELKILKEAMEIYEVLEKKYTDHLFESKASQIETEEVKKQTEGLLVKEDKLNMSDRMSDDSV</sequence>